<evidence type="ECO:0008006" key="4">
    <source>
        <dbReference type="Google" id="ProtNLM"/>
    </source>
</evidence>
<dbReference type="KEGG" id="gtt:GUITHDRAFT_115300"/>
<dbReference type="InterPro" id="IPR019410">
    <property type="entry name" value="Methyltransf_16"/>
</dbReference>
<protein>
    <recommendedName>
        <fullName evidence="4">Methyltransferase small domain-containing protein</fullName>
    </recommendedName>
</protein>
<gene>
    <name evidence="1" type="ORF">GUITHDRAFT_115300</name>
</gene>
<dbReference type="InterPro" id="IPR029063">
    <property type="entry name" value="SAM-dependent_MTases_sf"/>
</dbReference>
<dbReference type="SUPFAM" id="SSF53335">
    <property type="entry name" value="S-adenosyl-L-methionine-dependent methyltransferases"/>
    <property type="match status" value="1"/>
</dbReference>
<evidence type="ECO:0000313" key="3">
    <source>
        <dbReference type="Proteomes" id="UP000011087"/>
    </source>
</evidence>
<dbReference type="RefSeq" id="XP_005825502.1">
    <property type="nucleotide sequence ID" value="XM_005825445.1"/>
</dbReference>
<evidence type="ECO:0000313" key="1">
    <source>
        <dbReference type="EMBL" id="EKX38522.1"/>
    </source>
</evidence>
<dbReference type="OrthoDB" id="413520at2759"/>
<dbReference type="AlphaFoldDB" id="L1IR04"/>
<dbReference type="EnsemblProtists" id="EKX38522">
    <property type="protein sequence ID" value="EKX38522"/>
    <property type="gene ID" value="GUITHDRAFT_115300"/>
</dbReference>
<reference evidence="2" key="3">
    <citation type="submission" date="2015-06" db="UniProtKB">
        <authorList>
            <consortium name="EnsemblProtists"/>
        </authorList>
    </citation>
    <scope>IDENTIFICATION</scope>
</reference>
<proteinExistence type="predicted"/>
<dbReference type="GeneID" id="17295293"/>
<accession>L1IR04</accession>
<evidence type="ECO:0000313" key="2">
    <source>
        <dbReference type="EnsemblProtists" id="EKX38522"/>
    </source>
</evidence>
<sequence length="195" mass="21460">MDWFTRLRTIRFQNCLVNLPYRAERHVALGKKTWSGSLLLARYLDEHVSGGTFSVSGKQVLELGCGTGLVGMTALELGAASCTFTDCSIPSLTDLRRCICGLKDIGSWVDDESCWESKEQRLAICRHVWESDLPDNVGKDLRHWSNGDIASATHCPPSVNMGGRIPVFSYASASTAPLELTIPSKQSLQVTYFTS</sequence>
<dbReference type="Pfam" id="PF10294">
    <property type="entry name" value="Methyltransf_16"/>
    <property type="match status" value="1"/>
</dbReference>
<dbReference type="Gene3D" id="3.40.50.150">
    <property type="entry name" value="Vaccinia Virus protein VP39"/>
    <property type="match status" value="1"/>
</dbReference>
<reference evidence="3" key="2">
    <citation type="submission" date="2012-11" db="EMBL/GenBank/DDBJ databases">
        <authorList>
            <person name="Kuo A."/>
            <person name="Curtis B.A."/>
            <person name="Tanifuji G."/>
            <person name="Burki F."/>
            <person name="Gruber A."/>
            <person name="Irimia M."/>
            <person name="Maruyama S."/>
            <person name="Arias M.C."/>
            <person name="Ball S.G."/>
            <person name="Gile G.H."/>
            <person name="Hirakawa Y."/>
            <person name="Hopkins J.F."/>
            <person name="Rensing S.A."/>
            <person name="Schmutz J."/>
            <person name="Symeonidi A."/>
            <person name="Elias M."/>
            <person name="Eveleigh R.J."/>
            <person name="Herman E.K."/>
            <person name="Klute M.J."/>
            <person name="Nakayama T."/>
            <person name="Obornik M."/>
            <person name="Reyes-Prieto A."/>
            <person name="Armbrust E.V."/>
            <person name="Aves S.J."/>
            <person name="Beiko R.G."/>
            <person name="Coutinho P."/>
            <person name="Dacks J.B."/>
            <person name="Durnford D.G."/>
            <person name="Fast N.M."/>
            <person name="Green B.R."/>
            <person name="Grisdale C."/>
            <person name="Hempe F."/>
            <person name="Henrissat B."/>
            <person name="Hoppner M.P."/>
            <person name="Ishida K.-I."/>
            <person name="Kim E."/>
            <person name="Koreny L."/>
            <person name="Kroth P.G."/>
            <person name="Liu Y."/>
            <person name="Malik S.-B."/>
            <person name="Maier U.G."/>
            <person name="McRose D."/>
            <person name="Mock T."/>
            <person name="Neilson J.A."/>
            <person name="Onodera N.T."/>
            <person name="Poole A.M."/>
            <person name="Pritham E.J."/>
            <person name="Richards T.A."/>
            <person name="Rocap G."/>
            <person name="Roy S.W."/>
            <person name="Sarai C."/>
            <person name="Schaack S."/>
            <person name="Shirato S."/>
            <person name="Slamovits C.H."/>
            <person name="Spencer D.F."/>
            <person name="Suzuki S."/>
            <person name="Worden A.Z."/>
            <person name="Zauner S."/>
            <person name="Barry K."/>
            <person name="Bell C."/>
            <person name="Bharti A.K."/>
            <person name="Crow J.A."/>
            <person name="Grimwood J."/>
            <person name="Kramer R."/>
            <person name="Lindquist E."/>
            <person name="Lucas S."/>
            <person name="Salamov A."/>
            <person name="McFadden G.I."/>
            <person name="Lane C.E."/>
            <person name="Keeling P.J."/>
            <person name="Gray M.W."/>
            <person name="Grigoriev I.V."/>
            <person name="Archibald J.M."/>
        </authorList>
    </citation>
    <scope>NUCLEOTIDE SEQUENCE</scope>
    <source>
        <strain evidence="3">CCMP2712</strain>
    </source>
</reference>
<dbReference type="Proteomes" id="UP000011087">
    <property type="component" value="Unassembled WGS sequence"/>
</dbReference>
<reference evidence="1 3" key="1">
    <citation type="journal article" date="2012" name="Nature">
        <title>Algal genomes reveal evolutionary mosaicism and the fate of nucleomorphs.</title>
        <authorList>
            <consortium name="DOE Joint Genome Institute"/>
            <person name="Curtis B.A."/>
            <person name="Tanifuji G."/>
            <person name="Burki F."/>
            <person name="Gruber A."/>
            <person name="Irimia M."/>
            <person name="Maruyama S."/>
            <person name="Arias M.C."/>
            <person name="Ball S.G."/>
            <person name="Gile G.H."/>
            <person name="Hirakawa Y."/>
            <person name="Hopkins J.F."/>
            <person name="Kuo A."/>
            <person name="Rensing S.A."/>
            <person name="Schmutz J."/>
            <person name="Symeonidi A."/>
            <person name="Elias M."/>
            <person name="Eveleigh R.J."/>
            <person name="Herman E.K."/>
            <person name="Klute M.J."/>
            <person name="Nakayama T."/>
            <person name="Obornik M."/>
            <person name="Reyes-Prieto A."/>
            <person name="Armbrust E.V."/>
            <person name="Aves S.J."/>
            <person name="Beiko R.G."/>
            <person name="Coutinho P."/>
            <person name="Dacks J.B."/>
            <person name="Durnford D.G."/>
            <person name="Fast N.M."/>
            <person name="Green B.R."/>
            <person name="Grisdale C.J."/>
            <person name="Hempel F."/>
            <person name="Henrissat B."/>
            <person name="Hoppner M.P."/>
            <person name="Ishida K."/>
            <person name="Kim E."/>
            <person name="Koreny L."/>
            <person name="Kroth P.G."/>
            <person name="Liu Y."/>
            <person name="Malik S.B."/>
            <person name="Maier U.G."/>
            <person name="McRose D."/>
            <person name="Mock T."/>
            <person name="Neilson J.A."/>
            <person name="Onodera N.T."/>
            <person name="Poole A.M."/>
            <person name="Pritham E.J."/>
            <person name="Richards T.A."/>
            <person name="Rocap G."/>
            <person name="Roy S.W."/>
            <person name="Sarai C."/>
            <person name="Schaack S."/>
            <person name="Shirato S."/>
            <person name="Slamovits C.H."/>
            <person name="Spencer D.F."/>
            <person name="Suzuki S."/>
            <person name="Worden A.Z."/>
            <person name="Zauner S."/>
            <person name="Barry K."/>
            <person name="Bell C."/>
            <person name="Bharti A.K."/>
            <person name="Crow J.A."/>
            <person name="Grimwood J."/>
            <person name="Kramer R."/>
            <person name="Lindquist E."/>
            <person name="Lucas S."/>
            <person name="Salamov A."/>
            <person name="McFadden G.I."/>
            <person name="Lane C.E."/>
            <person name="Keeling P.J."/>
            <person name="Gray M.W."/>
            <person name="Grigoriev I.V."/>
            <person name="Archibald J.M."/>
        </authorList>
    </citation>
    <scope>NUCLEOTIDE SEQUENCE</scope>
    <source>
        <strain evidence="1 3">CCMP2712</strain>
    </source>
</reference>
<name>L1IR04_GUITC</name>
<dbReference type="PaxDb" id="55529-EKX38522"/>
<dbReference type="EMBL" id="JH993047">
    <property type="protein sequence ID" value="EKX38522.1"/>
    <property type="molecule type" value="Genomic_DNA"/>
</dbReference>
<dbReference type="HOGENOM" id="CLU_1398745_0_0_1"/>
<organism evidence="1">
    <name type="scientific">Guillardia theta (strain CCMP2712)</name>
    <name type="common">Cryptophyte</name>
    <dbReference type="NCBI Taxonomy" id="905079"/>
    <lineage>
        <taxon>Eukaryota</taxon>
        <taxon>Cryptophyceae</taxon>
        <taxon>Pyrenomonadales</taxon>
        <taxon>Geminigeraceae</taxon>
        <taxon>Guillardia</taxon>
    </lineage>
</organism>
<dbReference type="PANTHER" id="PTHR14614">
    <property type="entry name" value="HEPATOCELLULAR CARCINOMA-ASSOCIATED ANTIGEN"/>
    <property type="match status" value="1"/>
</dbReference>
<keyword evidence="3" id="KW-1185">Reference proteome</keyword>